<keyword evidence="2" id="KW-1185">Reference proteome</keyword>
<protein>
    <submittedName>
        <fullName evidence="1">AAA family ATPase</fullName>
    </submittedName>
</protein>
<dbReference type="Pfam" id="PF13671">
    <property type="entry name" value="AAA_33"/>
    <property type="match status" value="1"/>
</dbReference>
<evidence type="ECO:0000313" key="1">
    <source>
        <dbReference type="EMBL" id="QIV94601.1"/>
    </source>
</evidence>
<accession>A0A6M3HWY8</accession>
<reference evidence="1 2" key="1">
    <citation type="submission" date="2019-03" db="EMBL/GenBank/DDBJ databases">
        <title>Complete Genome Sequence of Allofrancisella frigidaquae Strain SYSU 10HL1970 Isolated from Water-Cooling Systems in China.</title>
        <authorList>
            <person name="Ohrman C."/>
            <person name="Uneklint I."/>
            <person name="Sjodin A."/>
        </authorList>
    </citation>
    <scope>NUCLEOTIDE SEQUENCE [LARGE SCALE GENOMIC DNA]</scope>
    <source>
        <strain evidence="1 2">SYSU 10HL1970</strain>
    </source>
</reference>
<dbReference type="Gene3D" id="3.40.50.300">
    <property type="entry name" value="P-loop containing nucleotide triphosphate hydrolases"/>
    <property type="match status" value="1"/>
</dbReference>
<evidence type="ECO:0000313" key="2">
    <source>
        <dbReference type="Proteomes" id="UP000503320"/>
    </source>
</evidence>
<gene>
    <name evidence="1" type="ORF">E3E15_04190</name>
</gene>
<proteinExistence type="predicted"/>
<dbReference type="EMBL" id="CP038017">
    <property type="protein sequence ID" value="QIV94601.1"/>
    <property type="molecule type" value="Genomic_DNA"/>
</dbReference>
<dbReference type="Proteomes" id="UP000503320">
    <property type="component" value="Chromosome"/>
</dbReference>
<dbReference type="InterPro" id="IPR027417">
    <property type="entry name" value="P-loop_NTPase"/>
</dbReference>
<dbReference type="AlphaFoldDB" id="A0A6M3HWY8"/>
<sequence>MPYAYIFSGLPGVGKTTLAKNIAKYINAVYYRIDTIEHYLKKEYSDNLTKQGYELAFFLAKENLELGNNVVIDCCNPVNESRKLWNKLSELNFTEIVNIEVLCSDKRIHRNRVELRFEENKNKYPSWQDVLDREYQDWSDKKVITVDTANMKIDDSLEQLIKLLKIKV</sequence>
<dbReference type="RefSeq" id="WP_035719249.1">
    <property type="nucleotide sequence ID" value="NZ_CP038017.1"/>
</dbReference>
<name>A0A6M3HWY8_9GAMM</name>
<dbReference type="PANTHER" id="PTHR37807:SF3">
    <property type="entry name" value="OS07G0160300 PROTEIN"/>
    <property type="match status" value="1"/>
</dbReference>
<dbReference type="PANTHER" id="PTHR37807">
    <property type="entry name" value="OS07G0160300 PROTEIN"/>
    <property type="match status" value="1"/>
</dbReference>
<dbReference type="SUPFAM" id="SSF52540">
    <property type="entry name" value="P-loop containing nucleoside triphosphate hydrolases"/>
    <property type="match status" value="1"/>
</dbReference>
<organism evidence="1 2">
    <name type="scientific">Allofrancisella frigidaquae</name>
    <dbReference type="NCBI Taxonomy" id="1085644"/>
    <lineage>
        <taxon>Bacteria</taxon>
        <taxon>Pseudomonadati</taxon>
        <taxon>Pseudomonadota</taxon>
        <taxon>Gammaproteobacteria</taxon>
        <taxon>Thiotrichales</taxon>
        <taxon>Francisellaceae</taxon>
        <taxon>Allofrancisella</taxon>
    </lineage>
</organism>
<dbReference type="KEGG" id="afri:E3E15_04190"/>